<organism evidence="1">
    <name type="scientific">Arundo donax</name>
    <name type="common">Giant reed</name>
    <name type="synonym">Donax arundinaceus</name>
    <dbReference type="NCBI Taxonomy" id="35708"/>
    <lineage>
        <taxon>Eukaryota</taxon>
        <taxon>Viridiplantae</taxon>
        <taxon>Streptophyta</taxon>
        <taxon>Embryophyta</taxon>
        <taxon>Tracheophyta</taxon>
        <taxon>Spermatophyta</taxon>
        <taxon>Magnoliopsida</taxon>
        <taxon>Liliopsida</taxon>
        <taxon>Poales</taxon>
        <taxon>Poaceae</taxon>
        <taxon>PACMAD clade</taxon>
        <taxon>Arundinoideae</taxon>
        <taxon>Arundineae</taxon>
        <taxon>Arundo</taxon>
    </lineage>
</organism>
<accession>A0A0A9GVL5</accession>
<dbReference type="AlphaFoldDB" id="A0A0A9GVL5"/>
<dbReference type="EMBL" id="GBRH01170312">
    <property type="protein sequence ID" value="JAE27584.1"/>
    <property type="molecule type" value="Transcribed_RNA"/>
</dbReference>
<reference evidence="1" key="1">
    <citation type="submission" date="2014-09" db="EMBL/GenBank/DDBJ databases">
        <authorList>
            <person name="Magalhaes I.L.F."/>
            <person name="Oliveira U."/>
            <person name="Santos F.R."/>
            <person name="Vidigal T.H.D.A."/>
            <person name="Brescovit A.D."/>
            <person name="Santos A.J."/>
        </authorList>
    </citation>
    <scope>NUCLEOTIDE SEQUENCE</scope>
    <source>
        <tissue evidence="1">Shoot tissue taken approximately 20 cm above the soil surface</tissue>
    </source>
</reference>
<protein>
    <submittedName>
        <fullName evidence="1">Uncharacterized protein</fullName>
    </submittedName>
</protein>
<proteinExistence type="predicted"/>
<name>A0A0A9GVL5_ARUDO</name>
<sequence length="86" mass="10398">MQYRMRVQVQFFYPGELVTHHIRGNILDRNYNWRSVACIKYEYKGTILGTSTVQLSKWQGWRRTGPQYVLQVKRCMKLEMLKNQVK</sequence>
<reference evidence="1" key="2">
    <citation type="journal article" date="2015" name="Data Brief">
        <title>Shoot transcriptome of the giant reed, Arundo donax.</title>
        <authorList>
            <person name="Barrero R.A."/>
            <person name="Guerrero F.D."/>
            <person name="Moolhuijzen P."/>
            <person name="Goolsby J.A."/>
            <person name="Tidwell J."/>
            <person name="Bellgard S.E."/>
            <person name="Bellgard M.I."/>
        </authorList>
    </citation>
    <scope>NUCLEOTIDE SEQUENCE</scope>
    <source>
        <tissue evidence="1">Shoot tissue taken approximately 20 cm above the soil surface</tissue>
    </source>
</reference>
<evidence type="ECO:0000313" key="1">
    <source>
        <dbReference type="EMBL" id="JAE27584.1"/>
    </source>
</evidence>